<dbReference type="PANTHER" id="PTHR45772:SF3">
    <property type="entry name" value="ABC TRANSPORTER ATP-BINDING PROTEIN"/>
    <property type="match status" value="1"/>
</dbReference>
<dbReference type="PROSITE" id="PS50893">
    <property type="entry name" value="ABC_TRANSPORTER_2"/>
    <property type="match status" value="1"/>
</dbReference>
<evidence type="ECO:0000256" key="1">
    <source>
        <dbReference type="ARBA" id="ARBA00022448"/>
    </source>
</evidence>
<dbReference type="PANTHER" id="PTHR45772">
    <property type="entry name" value="CONSERVED COMPONENT OF ABC TRANSPORTER FOR NATURAL AMINO ACIDS-RELATED"/>
    <property type="match status" value="1"/>
</dbReference>
<dbReference type="SMART" id="SM00382">
    <property type="entry name" value="AAA"/>
    <property type="match status" value="1"/>
</dbReference>
<dbReference type="GO" id="GO:0005886">
    <property type="term" value="C:plasma membrane"/>
    <property type="evidence" value="ECO:0007669"/>
    <property type="project" value="TreeGrafter"/>
</dbReference>
<dbReference type="GO" id="GO:0005524">
    <property type="term" value="F:ATP binding"/>
    <property type="evidence" value="ECO:0007669"/>
    <property type="project" value="UniProtKB-KW"/>
</dbReference>
<dbReference type="PROSITE" id="PS00211">
    <property type="entry name" value="ABC_TRANSPORTER_1"/>
    <property type="match status" value="1"/>
</dbReference>
<organism evidence="5">
    <name type="scientific">Desulfobacca acetoxidans</name>
    <dbReference type="NCBI Taxonomy" id="60893"/>
    <lineage>
        <taxon>Bacteria</taxon>
        <taxon>Pseudomonadati</taxon>
        <taxon>Thermodesulfobacteriota</taxon>
        <taxon>Desulfobaccia</taxon>
        <taxon>Desulfobaccales</taxon>
        <taxon>Desulfobaccaceae</taxon>
        <taxon>Desulfobacca</taxon>
    </lineage>
</organism>
<dbReference type="Pfam" id="PF00005">
    <property type="entry name" value="ABC_tran"/>
    <property type="match status" value="1"/>
</dbReference>
<name>A0A7V6A4B2_9BACT</name>
<dbReference type="InterPro" id="IPR003439">
    <property type="entry name" value="ABC_transporter-like_ATP-bd"/>
</dbReference>
<keyword evidence="3 5" id="KW-0067">ATP-binding</keyword>
<accession>A0A7V6A4B2</accession>
<proteinExistence type="predicted"/>
<comment type="caution">
    <text evidence="5">The sequence shown here is derived from an EMBL/GenBank/DDBJ whole genome shotgun (WGS) entry which is preliminary data.</text>
</comment>
<dbReference type="GO" id="GO:0016887">
    <property type="term" value="F:ATP hydrolysis activity"/>
    <property type="evidence" value="ECO:0007669"/>
    <property type="project" value="InterPro"/>
</dbReference>
<evidence type="ECO:0000259" key="4">
    <source>
        <dbReference type="PROSITE" id="PS50893"/>
    </source>
</evidence>
<evidence type="ECO:0000313" key="5">
    <source>
        <dbReference type="EMBL" id="HHS29608.1"/>
    </source>
</evidence>
<dbReference type="InterPro" id="IPR051120">
    <property type="entry name" value="ABC_AA/LPS_Transport"/>
</dbReference>
<dbReference type="InterPro" id="IPR017871">
    <property type="entry name" value="ABC_transporter-like_CS"/>
</dbReference>
<sequence>MAKRFGDFTAVAGVDYQLRQGEVAGIIGPNGAGKSTFFNLLTGLFPPTAGTVTYRGEDITDQGAYKRAALGLIRTFQLVSVFDSLSVLDNLVMAVVHFRPESRGWLWRFLGNPHNPAVVDDCNAALERVGLAAKIHLPTSELSYGDKRKLEIAMALALRPQVLLLDEPFAGLSEVEITDVLDLINRLKAEFTLVIIEHKITRIMGLVTRLSVMHEGRLIADGPPESVLCDETVRRVYWGEGTCPAPELPPGA</sequence>
<dbReference type="InterPro" id="IPR027417">
    <property type="entry name" value="P-loop_NTPase"/>
</dbReference>
<evidence type="ECO:0000256" key="2">
    <source>
        <dbReference type="ARBA" id="ARBA00022741"/>
    </source>
</evidence>
<dbReference type="Gene3D" id="3.40.50.300">
    <property type="entry name" value="P-loop containing nucleotide triphosphate hydrolases"/>
    <property type="match status" value="1"/>
</dbReference>
<protein>
    <submittedName>
        <fullName evidence="5">ABC transporter ATP-binding protein</fullName>
    </submittedName>
</protein>
<keyword evidence="2" id="KW-0547">Nucleotide-binding</keyword>
<gene>
    <name evidence="5" type="ORF">ENV52_07910</name>
</gene>
<keyword evidence="1" id="KW-0813">Transport</keyword>
<reference evidence="5" key="1">
    <citation type="journal article" date="2020" name="mSystems">
        <title>Genome- and Community-Level Interaction Insights into Carbon Utilization and Element Cycling Functions of Hydrothermarchaeota in Hydrothermal Sediment.</title>
        <authorList>
            <person name="Zhou Z."/>
            <person name="Liu Y."/>
            <person name="Xu W."/>
            <person name="Pan J."/>
            <person name="Luo Z.H."/>
            <person name="Li M."/>
        </authorList>
    </citation>
    <scope>NUCLEOTIDE SEQUENCE [LARGE SCALE GENOMIC DNA]</scope>
    <source>
        <strain evidence="5">SpSt-767</strain>
    </source>
</reference>
<dbReference type="AlphaFoldDB" id="A0A7V6A4B2"/>
<dbReference type="CDD" id="cd03219">
    <property type="entry name" value="ABC_Mj1267_LivG_branched"/>
    <property type="match status" value="1"/>
</dbReference>
<dbReference type="SUPFAM" id="SSF52540">
    <property type="entry name" value="P-loop containing nucleoside triphosphate hydrolases"/>
    <property type="match status" value="1"/>
</dbReference>
<feature type="domain" description="ABC transporter" evidence="4">
    <location>
        <begin position="2"/>
        <end position="240"/>
    </location>
</feature>
<dbReference type="InterPro" id="IPR003593">
    <property type="entry name" value="AAA+_ATPase"/>
</dbReference>
<evidence type="ECO:0000256" key="3">
    <source>
        <dbReference type="ARBA" id="ARBA00022840"/>
    </source>
</evidence>
<dbReference type="EMBL" id="DTGR01000132">
    <property type="protein sequence ID" value="HHS29608.1"/>
    <property type="molecule type" value="Genomic_DNA"/>
</dbReference>